<reference evidence="3 4" key="1">
    <citation type="submission" date="2024-06" db="EMBL/GenBank/DDBJ databases">
        <title>The Natural Products Discovery Center: Release of the First 8490 Sequenced Strains for Exploring Actinobacteria Biosynthetic Diversity.</title>
        <authorList>
            <person name="Kalkreuter E."/>
            <person name="Kautsar S.A."/>
            <person name="Yang D."/>
            <person name="Bader C.D."/>
            <person name="Teijaro C.N."/>
            <person name="Fluegel L."/>
            <person name="Davis C.M."/>
            <person name="Simpson J.R."/>
            <person name="Lauterbach L."/>
            <person name="Steele A.D."/>
            <person name="Gui C."/>
            <person name="Meng S."/>
            <person name="Li G."/>
            <person name="Viehrig K."/>
            <person name="Ye F."/>
            <person name="Su P."/>
            <person name="Kiefer A.F."/>
            <person name="Nichols A."/>
            <person name="Cepeda A.J."/>
            <person name="Yan W."/>
            <person name="Fan B."/>
            <person name="Jiang Y."/>
            <person name="Adhikari A."/>
            <person name="Zheng C.-J."/>
            <person name="Schuster L."/>
            <person name="Cowan T.M."/>
            <person name="Smanski M.J."/>
            <person name="Chevrette M.G."/>
            <person name="De Carvalho L.P.S."/>
            <person name="Shen B."/>
        </authorList>
    </citation>
    <scope>NUCLEOTIDE SEQUENCE [LARGE SCALE GENOMIC DNA]</scope>
    <source>
        <strain evidence="3 4">NPDC001694</strain>
    </source>
</reference>
<name>A0ABV1TBJ1_9ACTN</name>
<feature type="chain" id="PRO_5047261596" evidence="2">
    <location>
        <begin position="24"/>
        <end position="245"/>
    </location>
</feature>
<feature type="region of interest" description="Disordered" evidence="1">
    <location>
        <begin position="205"/>
        <end position="245"/>
    </location>
</feature>
<dbReference type="InterPro" id="IPR029058">
    <property type="entry name" value="AB_hydrolase_fold"/>
</dbReference>
<proteinExistence type="predicted"/>
<gene>
    <name evidence="3" type="ORF">ABT211_08970</name>
</gene>
<evidence type="ECO:0000256" key="2">
    <source>
        <dbReference type="SAM" id="SignalP"/>
    </source>
</evidence>
<dbReference type="Proteomes" id="UP001490365">
    <property type="component" value="Unassembled WGS sequence"/>
</dbReference>
<dbReference type="EMBL" id="JBEOZM010000003">
    <property type="protein sequence ID" value="MER6267416.1"/>
    <property type="molecule type" value="Genomic_DNA"/>
</dbReference>
<accession>A0ABV1TBJ1</accession>
<evidence type="ECO:0000313" key="4">
    <source>
        <dbReference type="Proteomes" id="UP001490365"/>
    </source>
</evidence>
<feature type="signal peptide" evidence="2">
    <location>
        <begin position="1"/>
        <end position="23"/>
    </location>
</feature>
<keyword evidence="4" id="KW-1185">Reference proteome</keyword>
<evidence type="ECO:0000256" key="1">
    <source>
        <dbReference type="SAM" id="MobiDB-lite"/>
    </source>
</evidence>
<protein>
    <submittedName>
        <fullName evidence="3">Uncharacterized protein</fullName>
    </submittedName>
</protein>
<organism evidence="3 4">
    <name type="scientific">Streptomyces sp. 900105755</name>
    <dbReference type="NCBI Taxonomy" id="3154389"/>
    <lineage>
        <taxon>Bacteria</taxon>
        <taxon>Bacillati</taxon>
        <taxon>Actinomycetota</taxon>
        <taxon>Actinomycetes</taxon>
        <taxon>Kitasatosporales</taxon>
        <taxon>Streptomycetaceae</taxon>
        <taxon>Streptomyces</taxon>
    </lineage>
</organism>
<dbReference type="Gene3D" id="3.40.50.1820">
    <property type="entry name" value="alpha/beta hydrolase"/>
    <property type="match status" value="1"/>
</dbReference>
<sequence>MKRTNMKRISRLLGVSEVSVALAASGATAAVAQGSGAPAAATSALAGAHASRGTVVSVEHLQTLTARQAAAELAGDEDGAWDTGAVRYGLDTFRIVYRTVDPLGRPTTAGGLLALSRSGERRLRTVSFTHDTELFKGDVASVSAEVWDQAPALAYASAGFAAVLPDHLGMGLGPGPQAWMDVPSETTAALDMLRASRTVATRQAGNCCAGSWPPASPRAPRRPWDWRGRSRRGPTAGSGSAPSRP</sequence>
<comment type="caution">
    <text evidence="3">The sequence shown here is derived from an EMBL/GenBank/DDBJ whole genome shotgun (WGS) entry which is preliminary data.</text>
</comment>
<dbReference type="RefSeq" id="WP_351956070.1">
    <property type="nucleotide sequence ID" value="NZ_JBEOZM010000003.1"/>
</dbReference>
<keyword evidence="2" id="KW-0732">Signal</keyword>
<evidence type="ECO:0000313" key="3">
    <source>
        <dbReference type="EMBL" id="MER6267416.1"/>
    </source>
</evidence>